<organism evidence="3 4">
    <name type="scientific">Mycena albidolilacea</name>
    <dbReference type="NCBI Taxonomy" id="1033008"/>
    <lineage>
        <taxon>Eukaryota</taxon>
        <taxon>Fungi</taxon>
        <taxon>Dikarya</taxon>
        <taxon>Basidiomycota</taxon>
        <taxon>Agaricomycotina</taxon>
        <taxon>Agaricomycetes</taxon>
        <taxon>Agaricomycetidae</taxon>
        <taxon>Agaricales</taxon>
        <taxon>Marasmiineae</taxon>
        <taxon>Mycenaceae</taxon>
        <taxon>Mycena</taxon>
    </lineage>
</organism>
<feature type="region of interest" description="Disordered" evidence="1">
    <location>
        <begin position="607"/>
        <end position="693"/>
    </location>
</feature>
<evidence type="ECO:0000313" key="4">
    <source>
        <dbReference type="Proteomes" id="UP001218218"/>
    </source>
</evidence>
<keyword evidence="2" id="KW-0472">Membrane</keyword>
<gene>
    <name evidence="3" type="ORF">DFH08DRAFT_1081505</name>
</gene>
<dbReference type="PANTHER" id="PTHR37544:SF3">
    <property type="entry name" value="SPRAY"/>
    <property type="match status" value="1"/>
</dbReference>
<feature type="transmembrane region" description="Helical" evidence="2">
    <location>
        <begin position="479"/>
        <end position="506"/>
    </location>
</feature>
<feature type="transmembrane region" description="Helical" evidence="2">
    <location>
        <begin position="43"/>
        <end position="65"/>
    </location>
</feature>
<feature type="compositionally biased region" description="Polar residues" evidence="1">
    <location>
        <begin position="676"/>
        <end position="687"/>
    </location>
</feature>
<feature type="compositionally biased region" description="Polar residues" evidence="1">
    <location>
        <begin position="613"/>
        <end position="627"/>
    </location>
</feature>
<keyword evidence="4" id="KW-1185">Reference proteome</keyword>
<feature type="transmembrane region" description="Helical" evidence="2">
    <location>
        <begin position="153"/>
        <end position="172"/>
    </location>
</feature>
<dbReference type="AlphaFoldDB" id="A0AAD6ZY63"/>
<comment type="caution">
    <text evidence="3">The sequence shown here is derived from an EMBL/GenBank/DDBJ whole genome shotgun (WGS) entry which is preliminary data.</text>
</comment>
<dbReference type="Proteomes" id="UP001218218">
    <property type="component" value="Unassembled WGS sequence"/>
</dbReference>
<feature type="compositionally biased region" description="Polar residues" evidence="1">
    <location>
        <begin position="635"/>
        <end position="646"/>
    </location>
</feature>
<keyword evidence="2" id="KW-0812">Transmembrane</keyword>
<name>A0AAD6ZY63_9AGAR</name>
<feature type="transmembrane region" description="Helical" evidence="2">
    <location>
        <begin position="85"/>
        <end position="104"/>
    </location>
</feature>
<dbReference type="Pfam" id="PF11915">
    <property type="entry name" value="DUF3433"/>
    <property type="match status" value="1"/>
</dbReference>
<dbReference type="EMBL" id="JARIHO010000023">
    <property type="protein sequence ID" value="KAJ7343304.1"/>
    <property type="molecule type" value="Genomic_DNA"/>
</dbReference>
<proteinExistence type="predicted"/>
<evidence type="ECO:0000313" key="3">
    <source>
        <dbReference type="EMBL" id="KAJ7343304.1"/>
    </source>
</evidence>
<feature type="compositionally biased region" description="Basic and acidic residues" evidence="1">
    <location>
        <begin position="666"/>
        <end position="675"/>
    </location>
</feature>
<dbReference type="PANTHER" id="PTHR37544">
    <property type="entry name" value="SPRAY-RELATED"/>
    <property type="match status" value="1"/>
</dbReference>
<sequence>MFPNPHSPSRMPPSYRDAMYVPSRDVGPAETGKRYRPLTLRNWVVTIVVVTLLGLAAAIEILLALSKKNGGFPYPERNVFTTIPPRFVTAFFPTLLVAGLLMVWQSSDRSYRELQPYIVLAKGNATAAEGLLTNYSGLSVWSVISNALKYRHYLILLSTVTTILGSFLQPLAGSVVQYEQLPMTTTGIFVQSTKTIGLDPDIPDLNAFLAAAGFAEAAVFHSLPDPPFIHGGWAISEFQIPSGAVLNGTLSVNTTAIQTTVNCEASQSSTLNTPGTGNFTIQATNSAGCTAMATFNPESTSLATSSTQYGAVPVQNCGEDDVQFQPIMFWFFHRRADDGTPEGASVFCAPSINAFNVIAKVDLNNGSIINVTTLDSVTTSNNVTGPPQNGQAFNSIKFPPSNDTFVQARATSISAGVSGAIFRFAAQLPGGVQDTFDNGFLPITEKVFTQHLSISAKSIYFVKAPSTVPASMVSLVPRFVIAALPAHALVALLVFIGLSALFLHILHSRQRRRYFLAASPGSIAHIISVTAHARFGEKLYPYDDDETLALKLAGLSFGLDPRTGAIVADRDLGPINAPVGSVTPYNMRSGMSAVNYSTDTAVGAYSEKGKTRASMSPTISEGSSTPGPSIRSFDESQSGDSGQQLPSYMDDIESQSSRGLTPPVIVEKRGGRIDTSRGSPSGVQQGETLPLLG</sequence>
<evidence type="ECO:0000256" key="2">
    <source>
        <dbReference type="SAM" id="Phobius"/>
    </source>
</evidence>
<keyword evidence="2" id="KW-1133">Transmembrane helix</keyword>
<reference evidence="3" key="1">
    <citation type="submission" date="2023-03" db="EMBL/GenBank/DDBJ databases">
        <title>Massive genome expansion in bonnet fungi (Mycena s.s.) driven by repeated elements and novel gene families across ecological guilds.</title>
        <authorList>
            <consortium name="Lawrence Berkeley National Laboratory"/>
            <person name="Harder C.B."/>
            <person name="Miyauchi S."/>
            <person name="Viragh M."/>
            <person name="Kuo A."/>
            <person name="Thoen E."/>
            <person name="Andreopoulos B."/>
            <person name="Lu D."/>
            <person name="Skrede I."/>
            <person name="Drula E."/>
            <person name="Henrissat B."/>
            <person name="Morin E."/>
            <person name="Kohler A."/>
            <person name="Barry K."/>
            <person name="LaButti K."/>
            <person name="Morin E."/>
            <person name="Salamov A."/>
            <person name="Lipzen A."/>
            <person name="Mereny Z."/>
            <person name="Hegedus B."/>
            <person name="Baldrian P."/>
            <person name="Stursova M."/>
            <person name="Weitz H."/>
            <person name="Taylor A."/>
            <person name="Grigoriev I.V."/>
            <person name="Nagy L.G."/>
            <person name="Martin F."/>
            <person name="Kauserud H."/>
        </authorList>
    </citation>
    <scope>NUCLEOTIDE SEQUENCE</scope>
    <source>
        <strain evidence="3">CBHHK002</strain>
    </source>
</reference>
<accession>A0AAD6ZY63</accession>
<evidence type="ECO:0000256" key="1">
    <source>
        <dbReference type="SAM" id="MobiDB-lite"/>
    </source>
</evidence>
<protein>
    <submittedName>
        <fullName evidence="3">Uncharacterized protein</fullName>
    </submittedName>
</protein>
<dbReference type="InterPro" id="IPR021840">
    <property type="entry name" value="DUF3433"/>
</dbReference>